<dbReference type="SUPFAM" id="SSF53474">
    <property type="entry name" value="alpha/beta-Hydrolases"/>
    <property type="match status" value="1"/>
</dbReference>
<evidence type="ECO:0000259" key="2">
    <source>
        <dbReference type="Pfam" id="PF12697"/>
    </source>
</evidence>
<dbReference type="InterPro" id="IPR000073">
    <property type="entry name" value="AB_hydrolase_1"/>
</dbReference>
<dbReference type="Gene3D" id="3.40.50.1820">
    <property type="entry name" value="alpha/beta hydrolase"/>
    <property type="match status" value="1"/>
</dbReference>
<proteinExistence type="predicted"/>
<keyword evidence="3" id="KW-0378">Hydrolase</keyword>
<dbReference type="EMBL" id="JBBVGT010000003">
    <property type="protein sequence ID" value="MFB5946524.1"/>
    <property type="molecule type" value="Genomic_DNA"/>
</dbReference>
<dbReference type="GO" id="GO:0016787">
    <property type="term" value="F:hydrolase activity"/>
    <property type="evidence" value="ECO:0007669"/>
    <property type="project" value="UniProtKB-KW"/>
</dbReference>
<gene>
    <name evidence="3" type="ORF">WKR92_11835</name>
</gene>
<reference evidence="3 4" key="1">
    <citation type="submission" date="2024-04" db="EMBL/GenBank/DDBJ databases">
        <title>Albibacterium profundi sp. nov., isolated from sediment of the Challenger Deep of Mariana Trench.</title>
        <authorList>
            <person name="Wang Y."/>
        </authorList>
    </citation>
    <scope>NUCLEOTIDE SEQUENCE [LARGE SCALE GENOMIC DNA]</scope>
    <source>
        <strain evidence="3 4">RHL897</strain>
    </source>
</reference>
<evidence type="ECO:0000256" key="1">
    <source>
        <dbReference type="SAM" id="SignalP"/>
    </source>
</evidence>
<dbReference type="RefSeq" id="WP_375558053.1">
    <property type="nucleotide sequence ID" value="NZ_JBBVGT010000003.1"/>
</dbReference>
<keyword evidence="1" id="KW-0732">Signal</keyword>
<keyword evidence="4" id="KW-1185">Reference proteome</keyword>
<evidence type="ECO:0000313" key="3">
    <source>
        <dbReference type="EMBL" id="MFB5946524.1"/>
    </source>
</evidence>
<feature type="signal peptide" evidence="1">
    <location>
        <begin position="1"/>
        <end position="31"/>
    </location>
</feature>
<dbReference type="Pfam" id="PF12697">
    <property type="entry name" value="Abhydrolase_6"/>
    <property type="match status" value="1"/>
</dbReference>
<accession>A0ABV5CG61</accession>
<comment type="caution">
    <text evidence="3">The sequence shown here is derived from an EMBL/GenBank/DDBJ whole genome shotgun (WGS) entry which is preliminary data.</text>
</comment>
<dbReference type="Proteomes" id="UP001580928">
    <property type="component" value="Unassembled WGS sequence"/>
</dbReference>
<name>A0ABV5CG61_9SPHI</name>
<sequence length="260" mass="28732">MMTPTIRNIGSITMVLFLSLLLLLQAPKANAQSTGKTYVIVHGAWGGSWAFKNADSILTSKRNLVYRPSLTGQGERVHLATPDVDLNTHIKDVVNTILFEDLNDIILVGHSYGGMVITGVADSLPNRIEKLIYLDAFVPNNGESAFTAQGQNSNPGIEKMTKNGFIVPPWVKDEDPLPKDVPQSLKTFTQPIAIKGRAKNLPTAYILTVDEGKKPEEDDFARFAERAKQRGWPVEILISDHNPQWSKVAELCDLLQKLSE</sequence>
<feature type="chain" id="PRO_5045690388" evidence="1">
    <location>
        <begin position="32"/>
        <end position="260"/>
    </location>
</feature>
<dbReference type="InterPro" id="IPR052897">
    <property type="entry name" value="Sec-Metab_Biosynth_Hydrolase"/>
</dbReference>
<feature type="domain" description="AB hydrolase-1" evidence="2">
    <location>
        <begin position="39"/>
        <end position="250"/>
    </location>
</feature>
<dbReference type="PANTHER" id="PTHR37017:SF11">
    <property type="entry name" value="ESTERASE_LIPASE_THIOESTERASE DOMAIN-CONTAINING PROTEIN"/>
    <property type="match status" value="1"/>
</dbReference>
<evidence type="ECO:0000313" key="4">
    <source>
        <dbReference type="Proteomes" id="UP001580928"/>
    </source>
</evidence>
<protein>
    <submittedName>
        <fullName evidence="3">Alpha/beta hydrolase</fullName>
    </submittedName>
</protein>
<dbReference type="InterPro" id="IPR029058">
    <property type="entry name" value="AB_hydrolase_fold"/>
</dbReference>
<dbReference type="PANTHER" id="PTHR37017">
    <property type="entry name" value="AB HYDROLASE-1 DOMAIN-CONTAINING PROTEIN-RELATED"/>
    <property type="match status" value="1"/>
</dbReference>
<organism evidence="3 4">
    <name type="scientific">Albibacterium profundi</name>
    <dbReference type="NCBI Taxonomy" id="3134906"/>
    <lineage>
        <taxon>Bacteria</taxon>
        <taxon>Pseudomonadati</taxon>
        <taxon>Bacteroidota</taxon>
        <taxon>Sphingobacteriia</taxon>
        <taxon>Sphingobacteriales</taxon>
        <taxon>Sphingobacteriaceae</taxon>
        <taxon>Albibacterium</taxon>
    </lineage>
</organism>